<reference evidence="2 3" key="1">
    <citation type="submission" date="2019-01" db="EMBL/GenBank/DDBJ databases">
        <authorList>
            <person name="Sayadi A."/>
        </authorList>
    </citation>
    <scope>NUCLEOTIDE SEQUENCE [LARGE SCALE GENOMIC DNA]</scope>
</reference>
<dbReference type="Proteomes" id="UP000410492">
    <property type="component" value="Unassembled WGS sequence"/>
</dbReference>
<evidence type="ECO:0000256" key="1">
    <source>
        <dbReference type="SAM" id="Phobius"/>
    </source>
</evidence>
<name>A0A653DG05_CALMS</name>
<keyword evidence="3" id="KW-1185">Reference proteome</keyword>
<evidence type="ECO:0000313" key="3">
    <source>
        <dbReference type="Proteomes" id="UP000410492"/>
    </source>
</evidence>
<accession>A0A653DG05</accession>
<gene>
    <name evidence="2" type="ORF">CALMAC_LOCUS17135</name>
</gene>
<dbReference type="OrthoDB" id="6239677at2759"/>
<dbReference type="AlphaFoldDB" id="A0A653DG05"/>
<evidence type="ECO:0000313" key="2">
    <source>
        <dbReference type="EMBL" id="VEN58918.1"/>
    </source>
</evidence>
<proteinExistence type="predicted"/>
<feature type="transmembrane region" description="Helical" evidence="1">
    <location>
        <begin position="206"/>
        <end position="225"/>
    </location>
</feature>
<keyword evidence="1" id="KW-0472">Membrane</keyword>
<organism evidence="2 3">
    <name type="scientific">Callosobruchus maculatus</name>
    <name type="common">Southern cowpea weevil</name>
    <name type="synonym">Pulse bruchid</name>
    <dbReference type="NCBI Taxonomy" id="64391"/>
    <lineage>
        <taxon>Eukaryota</taxon>
        <taxon>Metazoa</taxon>
        <taxon>Ecdysozoa</taxon>
        <taxon>Arthropoda</taxon>
        <taxon>Hexapoda</taxon>
        <taxon>Insecta</taxon>
        <taxon>Pterygota</taxon>
        <taxon>Neoptera</taxon>
        <taxon>Endopterygota</taxon>
        <taxon>Coleoptera</taxon>
        <taxon>Polyphaga</taxon>
        <taxon>Cucujiformia</taxon>
        <taxon>Chrysomeloidea</taxon>
        <taxon>Chrysomelidae</taxon>
        <taxon>Bruchinae</taxon>
        <taxon>Bruchini</taxon>
        <taxon>Callosobruchus</taxon>
    </lineage>
</organism>
<dbReference type="EMBL" id="CAACVG010011822">
    <property type="protein sequence ID" value="VEN58918.1"/>
    <property type="molecule type" value="Genomic_DNA"/>
</dbReference>
<keyword evidence="1" id="KW-1133">Transmembrane helix</keyword>
<feature type="transmembrane region" description="Helical" evidence="1">
    <location>
        <begin position="32"/>
        <end position="56"/>
    </location>
</feature>
<sequence>MNLVVSGMLCTDFRQVVGKRCGKMKLAAKENVLRVSLLVMSICFGILSISLIALGIAHIDELKWPRRYTHLNFVELPTFVIILGCMSLILAIGGCICSKSYNRTFYRWVCSEMGSTMADLKALVVSLQEEVTKLKSAKSGPVATHSIDFEEIIHEISDRNSRKSNLILFGVPEDSRLSDNQRKAQDTEHVKTVINVLADNISLDNFLVTLILVLILQVSVSTMAFKTRSSELNQKVESALVTNEVIFTENHVSS</sequence>
<keyword evidence="1" id="KW-0812">Transmembrane</keyword>
<feature type="transmembrane region" description="Helical" evidence="1">
    <location>
        <begin position="76"/>
        <end position="97"/>
    </location>
</feature>
<protein>
    <submittedName>
        <fullName evidence="2">Uncharacterized protein</fullName>
    </submittedName>
</protein>